<evidence type="ECO:0000313" key="4">
    <source>
        <dbReference type="Proteomes" id="UP000078397"/>
    </source>
</evidence>
<sequence length="548" mass="59134">MKVSKLVKVTLGVACSLLPLGVVATPSKPNAFPSLLDATLDELRHGLDSGHFTSVDLTKAYIARIKEVSQDLRPVNEINPDALTIAAAMDAARKDKSRNLGPLHGIPVLIKDNIATLDKMNNTAGSYALLGATPKEDSTMVAKLRKAGVIILGKANLSQWANYRSYNTSNGWTSYGGQTKGAYFRDQDPSGSSSGSGVSSSIGLAWAALGTETDGSIISPSNVNNLVGIKPSVGLTSRYLVVPISEHQDTIGPMARTVKDAAYLLAAIAGADKKDNYTSAIPFNGRLPDYVGACKKDGLKGKRLGVPRNWLPPRKESSPVMKAFEATLKLLRSEGATIIDDINTPGQDMIGPSMELVLGVDMLTDVATHYFNHLKSNPHNITTLQQLQEFTQKFPKEEWPRRDTQLWQNAIDLGFDNTSPQFWGNYTEQLYYAGPLGILGALKNNSLDAIVVPSDYVSSLPAIVGSPIITVPLGKQPADTPLTRNGFGNLYATAPNLPFGLAFAGARFSEEKLIEIAYAFEQKTKVRGTVRPLVKPRTELRDVVKRTA</sequence>
<dbReference type="AlphaFoldDB" id="A0A179G323"/>
<evidence type="ECO:0000256" key="1">
    <source>
        <dbReference type="SAM" id="SignalP"/>
    </source>
</evidence>
<evidence type="ECO:0000313" key="3">
    <source>
        <dbReference type="EMBL" id="OAQ72157.1"/>
    </source>
</evidence>
<feature type="signal peptide" evidence="1">
    <location>
        <begin position="1"/>
        <end position="24"/>
    </location>
</feature>
<keyword evidence="1" id="KW-0732">Signal</keyword>
<protein>
    <submittedName>
        <fullName evidence="3">Glutamyl-tRNA(Gln) amidotransferase subunit A</fullName>
    </submittedName>
</protein>
<dbReference type="KEGG" id="pchm:VFPPC_00203"/>
<keyword evidence="4" id="KW-1185">Reference proteome</keyword>
<dbReference type="OrthoDB" id="566138at2759"/>
<proteinExistence type="predicted"/>
<dbReference type="Pfam" id="PF01425">
    <property type="entry name" value="Amidase"/>
    <property type="match status" value="1"/>
</dbReference>
<feature type="chain" id="PRO_5008102292" evidence="1">
    <location>
        <begin position="25"/>
        <end position="548"/>
    </location>
</feature>
<dbReference type="GO" id="GO:0016740">
    <property type="term" value="F:transferase activity"/>
    <property type="evidence" value="ECO:0007669"/>
    <property type="project" value="UniProtKB-KW"/>
</dbReference>
<feature type="domain" description="Amidase" evidence="2">
    <location>
        <begin position="56"/>
        <end position="513"/>
    </location>
</feature>
<dbReference type="InterPro" id="IPR036928">
    <property type="entry name" value="AS_sf"/>
</dbReference>
<evidence type="ECO:0000259" key="2">
    <source>
        <dbReference type="Pfam" id="PF01425"/>
    </source>
</evidence>
<dbReference type="PANTHER" id="PTHR42678">
    <property type="entry name" value="AMIDASE"/>
    <property type="match status" value="1"/>
</dbReference>
<dbReference type="InterPro" id="IPR023631">
    <property type="entry name" value="Amidase_dom"/>
</dbReference>
<dbReference type="RefSeq" id="XP_018148240.1">
    <property type="nucleotide sequence ID" value="XM_018280276.1"/>
</dbReference>
<dbReference type="EMBL" id="LSBJ02000001">
    <property type="protein sequence ID" value="OAQ72157.1"/>
    <property type="molecule type" value="Genomic_DNA"/>
</dbReference>
<accession>A0A179G323</accession>
<dbReference type="GeneID" id="28844270"/>
<dbReference type="Gene3D" id="3.90.1300.10">
    <property type="entry name" value="Amidase signature (AS) domain"/>
    <property type="match status" value="1"/>
</dbReference>
<organism evidence="3 4">
    <name type="scientific">Pochonia chlamydosporia 170</name>
    <dbReference type="NCBI Taxonomy" id="1380566"/>
    <lineage>
        <taxon>Eukaryota</taxon>
        <taxon>Fungi</taxon>
        <taxon>Dikarya</taxon>
        <taxon>Ascomycota</taxon>
        <taxon>Pezizomycotina</taxon>
        <taxon>Sordariomycetes</taxon>
        <taxon>Hypocreomycetidae</taxon>
        <taxon>Hypocreales</taxon>
        <taxon>Clavicipitaceae</taxon>
        <taxon>Pochonia</taxon>
    </lineage>
</organism>
<dbReference type="STRING" id="1380566.A0A179G323"/>
<comment type="caution">
    <text evidence="3">The sequence shown here is derived from an EMBL/GenBank/DDBJ whole genome shotgun (WGS) entry which is preliminary data.</text>
</comment>
<name>A0A179G323_METCM</name>
<dbReference type="Proteomes" id="UP000078397">
    <property type="component" value="Unassembled WGS sequence"/>
</dbReference>
<dbReference type="SUPFAM" id="SSF75304">
    <property type="entry name" value="Amidase signature (AS) enzymes"/>
    <property type="match status" value="1"/>
</dbReference>
<reference evidence="3 4" key="1">
    <citation type="journal article" date="2016" name="PLoS Pathog.">
        <title>Biosynthesis of antibiotic leucinostatins in bio-control fungus Purpureocillium lilacinum and their inhibition on phytophthora revealed by genome mining.</title>
        <authorList>
            <person name="Wang G."/>
            <person name="Liu Z."/>
            <person name="Lin R."/>
            <person name="Li E."/>
            <person name="Mao Z."/>
            <person name="Ling J."/>
            <person name="Yang Y."/>
            <person name="Yin W.B."/>
            <person name="Xie B."/>
        </authorList>
    </citation>
    <scope>NUCLEOTIDE SEQUENCE [LARGE SCALE GENOMIC DNA]</scope>
    <source>
        <strain evidence="3">170</strain>
    </source>
</reference>
<dbReference type="PANTHER" id="PTHR42678:SF34">
    <property type="entry name" value="OS04G0183300 PROTEIN"/>
    <property type="match status" value="1"/>
</dbReference>
<gene>
    <name evidence="3" type="ORF">VFPPC_00203</name>
</gene>